<evidence type="ECO:0000256" key="1">
    <source>
        <dbReference type="SAM" id="MobiDB-lite"/>
    </source>
</evidence>
<sequence length="294" mass="32939">MHCMSNLFALPKCGLSSVDLMAGTVVLLVIVPLWLAGRFLKNVSLLFRFPLTLLLVPTLTGTRFLPKLSTAPLLFTCQNVLPTWAHILASMSFLARMAPSLMLQKLDAAWSSCWPTRSRSPATPRTRKPRSSCSTRPHGFRSWRRGASCYRTRSISSFGNIMIPSPTRTWVVNLCTTIPWLKKWLTPPFPNKILLKLIMEPLPLLAQPACCMLMRATTIPKAIGMNGLYLVLRTFAVRPTPTFPNKLFRVLVHFCILRLVTGTIGRFLARCTFAARTSSNFDAAARLSMAWQTN</sequence>
<keyword evidence="2" id="KW-0472">Membrane</keyword>
<organism evidence="3 4">
    <name type="scientific">Prorocentrum cordatum</name>
    <dbReference type="NCBI Taxonomy" id="2364126"/>
    <lineage>
        <taxon>Eukaryota</taxon>
        <taxon>Sar</taxon>
        <taxon>Alveolata</taxon>
        <taxon>Dinophyceae</taxon>
        <taxon>Prorocentrales</taxon>
        <taxon>Prorocentraceae</taxon>
        <taxon>Prorocentrum</taxon>
    </lineage>
</organism>
<feature type="compositionally biased region" description="Low complexity" evidence="1">
    <location>
        <begin position="115"/>
        <end position="124"/>
    </location>
</feature>
<proteinExistence type="predicted"/>
<reference evidence="3" key="1">
    <citation type="submission" date="2023-10" db="EMBL/GenBank/DDBJ databases">
        <authorList>
            <person name="Chen Y."/>
            <person name="Shah S."/>
            <person name="Dougan E. K."/>
            <person name="Thang M."/>
            <person name="Chan C."/>
        </authorList>
    </citation>
    <scope>NUCLEOTIDE SEQUENCE [LARGE SCALE GENOMIC DNA]</scope>
</reference>
<keyword evidence="2" id="KW-1133">Transmembrane helix</keyword>
<feature type="transmembrane region" description="Helical" evidence="2">
    <location>
        <begin position="45"/>
        <end position="65"/>
    </location>
</feature>
<feature type="transmembrane region" description="Helical" evidence="2">
    <location>
        <begin position="20"/>
        <end position="40"/>
    </location>
</feature>
<evidence type="ECO:0000313" key="4">
    <source>
        <dbReference type="Proteomes" id="UP001189429"/>
    </source>
</evidence>
<dbReference type="EMBL" id="CAUYUJ010014794">
    <property type="protein sequence ID" value="CAK0846097.1"/>
    <property type="molecule type" value="Genomic_DNA"/>
</dbReference>
<evidence type="ECO:0000256" key="2">
    <source>
        <dbReference type="SAM" id="Phobius"/>
    </source>
</evidence>
<protein>
    <submittedName>
        <fullName evidence="3">Uncharacterized protein</fullName>
    </submittedName>
</protein>
<keyword evidence="4" id="KW-1185">Reference proteome</keyword>
<accession>A0ABN9TJF5</accession>
<comment type="caution">
    <text evidence="3">The sequence shown here is derived from an EMBL/GenBank/DDBJ whole genome shotgun (WGS) entry which is preliminary data.</text>
</comment>
<feature type="region of interest" description="Disordered" evidence="1">
    <location>
        <begin position="115"/>
        <end position="139"/>
    </location>
</feature>
<name>A0ABN9TJF5_9DINO</name>
<gene>
    <name evidence="3" type="ORF">PCOR1329_LOCUS39701</name>
</gene>
<dbReference type="Proteomes" id="UP001189429">
    <property type="component" value="Unassembled WGS sequence"/>
</dbReference>
<evidence type="ECO:0000313" key="3">
    <source>
        <dbReference type="EMBL" id="CAK0846097.1"/>
    </source>
</evidence>
<keyword evidence="2" id="KW-0812">Transmembrane</keyword>